<evidence type="ECO:0000256" key="1">
    <source>
        <dbReference type="ARBA" id="ARBA00023235"/>
    </source>
</evidence>
<dbReference type="Gene3D" id="1.20.59.10">
    <property type="entry name" value="Chorismate mutase"/>
    <property type="match status" value="1"/>
</dbReference>
<protein>
    <submittedName>
        <fullName evidence="4">Chorismate mutase</fullName>
    </submittedName>
</protein>
<keyword evidence="1" id="KW-0413">Isomerase</keyword>
<evidence type="ECO:0000256" key="2">
    <source>
        <dbReference type="SAM" id="Coils"/>
    </source>
</evidence>
<keyword evidence="5" id="KW-1185">Reference proteome</keyword>
<dbReference type="GO" id="GO:0009697">
    <property type="term" value="P:salicylic acid biosynthetic process"/>
    <property type="evidence" value="ECO:0007669"/>
    <property type="project" value="TreeGrafter"/>
</dbReference>
<dbReference type="SUPFAM" id="SSF48600">
    <property type="entry name" value="Chorismate mutase II"/>
    <property type="match status" value="1"/>
</dbReference>
<sequence length="115" mass="13316">MVIFLTGENEINSFENKEEAEILLEEARNRIDEIDNELFNLIYQRTHIAKDIALAKEYLGMPVFDKTREEAVHAKIEKLSEENGIDAVIIDQIVDMLTILSKNEQNEILRRNNNG</sequence>
<evidence type="ECO:0000313" key="5">
    <source>
        <dbReference type="Proteomes" id="UP000323439"/>
    </source>
</evidence>
<dbReference type="GO" id="GO:0004106">
    <property type="term" value="F:chorismate mutase activity"/>
    <property type="evidence" value="ECO:0007669"/>
    <property type="project" value="InterPro"/>
</dbReference>
<evidence type="ECO:0000259" key="3">
    <source>
        <dbReference type="PROSITE" id="PS51168"/>
    </source>
</evidence>
<feature type="domain" description="Chorismate mutase" evidence="3">
    <location>
        <begin position="18"/>
        <end position="109"/>
    </location>
</feature>
<dbReference type="Pfam" id="PF01817">
    <property type="entry name" value="CM_2"/>
    <property type="match status" value="1"/>
</dbReference>
<dbReference type="Proteomes" id="UP000323439">
    <property type="component" value="Unassembled WGS sequence"/>
</dbReference>
<dbReference type="NCBIfam" id="NF004925">
    <property type="entry name" value="PRK06285.1"/>
    <property type="match status" value="1"/>
</dbReference>
<dbReference type="InterPro" id="IPR002701">
    <property type="entry name" value="CM_II_prokaryot"/>
</dbReference>
<dbReference type="PANTHER" id="PTHR38041:SF1">
    <property type="entry name" value="CHORISMATE MUTASE"/>
    <property type="match status" value="1"/>
</dbReference>
<evidence type="ECO:0000313" key="4">
    <source>
        <dbReference type="EMBL" id="SDA37497.1"/>
    </source>
</evidence>
<dbReference type="InterPro" id="IPR036263">
    <property type="entry name" value="Chorismate_II_sf"/>
</dbReference>
<dbReference type="OrthoDB" id="74728at2157"/>
<gene>
    <name evidence="4" type="ORF">SAMN02910315_00127</name>
</gene>
<reference evidence="4 5" key="1">
    <citation type="submission" date="2016-10" db="EMBL/GenBank/DDBJ databases">
        <authorList>
            <person name="Varghese N."/>
            <person name="Submissions S."/>
        </authorList>
    </citation>
    <scope>NUCLEOTIDE SEQUENCE [LARGE SCALE GENOMIC DNA]</scope>
    <source>
        <strain evidence="4 5">DSM 16643</strain>
    </source>
</reference>
<dbReference type="PANTHER" id="PTHR38041">
    <property type="entry name" value="CHORISMATE MUTASE"/>
    <property type="match status" value="1"/>
</dbReference>
<accession>A0A1G5UWU1</accession>
<organism evidence="4 5">
    <name type="scientific">Methanobrevibacter millerae</name>
    <dbReference type="NCBI Taxonomy" id="230361"/>
    <lineage>
        <taxon>Archaea</taxon>
        <taxon>Methanobacteriati</taxon>
        <taxon>Methanobacteriota</taxon>
        <taxon>Methanomada group</taxon>
        <taxon>Methanobacteria</taxon>
        <taxon>Methanobacteriales</taxon>
        <taxon>Methanobacteriaceae</taxon>
        <taxon>Methanobrevibacter</taxon>
    </lineage>
</organism>
<dbReference type="PROSITE" id="PS51168">
    <property type="entry name" value="CHORISMATE_MUT_2"/>
    <property type="match status" value="1"/>
</dbReference>
<dbReference type="SMART" id="SM00830">
    <property type="entry name" value="CM_2"/>
    <property type="match status" value="1"/>
</dbReference>
<dbReference type="AlphaFoldDB" id="A0A1G5UWU1"/>
<proteinExistence type="predicted"/>
<feature type="coiled-coil region" evidence="2">
    <location>
        <begin position="17"/>
        <end position="44"/>
    </location>
</feature>
<keyword evidence="2" id="KW-0175">Coiled coil</keyword>
<name>A0A1G5UWU1_9EURY</name>
<dbReference type="InterPro" id="IPR036979">
    <property type="entry name" value="CM_dom_sf"/>
</dbReference>
<dbReference type="GO" id="GO:0046417">
    <property type="term" value="P:chorismate metabolic process"/>
    <property type="evidence" value="ECO:0007669"/>
    <property type="project" value="InterPro"/>
</dbReference>
<dbReference type="EMBL" id="FMXB01000001">
    <property type="protein sequence ID" value="SDA37497.1"/>
    <property type="molecule type" value="Genomic_DNA"/>
</dbReference>
<dbReference type="InterPro" id="IPR051331">
    <property type="entry name" value="Chorismate_mutase-related"/>
</dbReference>